<dbReference type="EMBL" id="JACHNB010000001">
    <property type="protein sequence ID" value="MBB4742402.1"/>
    <property type="molecule type" value="Genomic_DNA"/>
</dbReference>
<dbReference type="InterPro" id="IPR050482">
    <property type="entry name" value="Sensor_HK_TwoCompSys"/>
</dbReference>
<evidence type="ECO:0000256" key="6">
    <source>
        <dbReference type="ARBA" id="ARBA00022777"/>
    </source>
</evidence>
<evidence type="ECO:0000313" key="11">
    <source>
        <dbReference type="EMBL" id="MBB4742402.1"/>
    </source>
</evidence>
<evidence type="ECO:0000313" key="12">
    <source>
        <dbReference type="Proteomes" id="UP000546162"/>
    </source>
</evidence>
<accession>A0A7W7H2C4</accession>
<dbReference type="Gene3D" id="1.20.5.1930">
    <property type="match status" value="1"/>
</dbReference>
<evidence type="ECO:0000256" key="8">
    <source>
        <dbReference type="ARBA" id="ARBA00023012"/>
    </source>
</evidence>
<dbReference type="Gene3D" id="3.30.565.10">
    <property type="entry name" value="Histidine kinase-like ATPase, C-terminal domain"/>
    <property type="match status" value="1"/>
</dbReference>
<keyword evidence="9" id="KW-0812">Transmembrane</keyword>
<evidence type="ECO:0000256" key="9">
    <source>
        <dbReference type="SAM" id="Phobius"/>
    </source>
</evidence>
<evidence type="ECO:0000256" key="2">
    <source>
        <dbReference type="ARBA" id="ARBA00012438"/>
    </source>
</evidence>
<sequence>MARSRRASPAADPPSLLLVGLGLLVAALLAADVAIGLAIDTRARGFLASDLGLALAFVIPGLVALRLRSTGTTGRWMLALGLVMLVESPYGYAYPPDTPGALAILVVGEATYWVQYAIAGRILLAYPTGRLPGGAERRLVRVAYALAAIGSVARVAAQLRYGTDAYLEATAVLQFAWVVMGVLAAALIVVRLAQARPVRRESRFPAGAAALALAVFVAAFLFLATYGPPGVATTAVLFVAMAWTCVTAISVTFLVRLLREHLAPASVADLLYRLEHVPAADVEQTLAETVRDPGLRVVFPTPDGPVDVAGNRLDPATVAGLATTPLGDPPVALLMHDPDLAHRHQLLPAVADAARIALDNARLRAEVLAQLNEVRTSRRRLATAADQQRRELERDLHDGAQQRLLGIGCTLGVLRASLAEPAQRAVIEDVERQLRGTIAELRAIAHGLRPPILTDQGLEPTLAWLSRHAKVRVRLDVRVPERPAPIVEATAYDLVREALDRIGRTDGDARADVSVARDGDRLVIEVTGPGPVGADPGLIELTDQVAAVGGTLAADRARIRAELPWTS</sequence>
<keyword evidence="4" id="KW-0808">Transferase</keyword>
<proteinExistence type="predicted"/>
<evidence type="ECO:0000256" key="1">
    <source>
        <dbReference type="ARBA" id="ARBA00000085"/>
    </source>
</evidence>
<protein>
    <recommendedName>
        <fullName evidence="2">histidine kinase</fullName>
        <ecNumber evidence="2">2.7.13.3</ecNumber>
    </recommendedName>
</protein>
<dbReference type="Pfam" id="PF07730">
    <property type="entry name" value="HisKA_3"/>
    <property type="match status" value="1"/>
</dbReference>
<dbReference type="PANTHER" id="PTHR24421:SF10">
    <property type="entry name" value="NITRATE_NITRITE SENSOR PROTEIN NARQ"/>
    <property type="match status" value="1"/>
</dbReference>
<feature type="transmembrane region" description="Helical" evidence="9">
    <location>
        <begin position="232"/>
        <end position="255"/>
    </location>
</feature>
<feature type="transmembrane region" description="Helical" evidence="9">
    <location>
        <begin position="139"/>
        <end position="159"/>
    </location>
</feature>
<dbReference type="InterPro" id="IPR036890">
    <property type="entry name" value="HATPase_C_sf"/>
</dbReference>
<gene>
    <name evidence="11" type="ORF">BJY16_005861</name>
</gene>
<keyword evidence="9" id="KW-1133">Transmembrane helix</keyword>
<evidence type="ECO:0000256" key="5">
    <source>
        <dbReference type="ARBA" id="ARBA00022741"/>
    </source>
</evidence>
<dbReference type="GO" id="GO:0016020">
    <property type="term" value="C:membrane"/>
    <property type="evidence" value="ECO:0007669"/>
    <property type="project" value="InterPro"/>
</dbReference>
<keyword evidence="8" id="KW-0902">Two-component regulatory system</keyword>
<keyword evidence="7" id="KW-0067">ATP-binding</keyword>
<dbReference type="GO" id="GO:0000155">
    <property type="term" value="F:phosphorelay sensor kinase activity"/>
    <property type="evidence" value="ECO:0007669"/>
    <property type="project" value="InterPro"/>
</dbReference>
<feature type="transmembrane region" description="Helical" evidence="9">
    <location>
        <begin position="204"/>
        <end position="226"/>
    </location>
</feature>
<dbReference type="RefSeq" id="WP_185042768.1">
    <property type="nucleotide sequence ID" value="NZ_BAABFG010000005.1"/>
</dbReference>
<feature type="transmembrane region" description="Helical" evidence="9">
    <location>
        <begin position="171"/>
        <end position="192"/>
    </location>
</feature>
<feature type="domain" description="Signal transduction histidine kinase subgroup 3 dimerisation and phosphoacceptor" evidence="10">
    <location>
        <begin position="389"/>
        <end position="452"/>
    </location>
</feature>
<evidence type="ECO:0000256" key="4">
    <source>
        <dbReference type="ARBA" id="ARBA00022679"/>
    </source>
</evidence>
<feature type="transmembrane region" description="Helical" evidence="9">
    <location>
        <begin position="77"/>
        <end position="94"/>
    </location>
</feature>
<dbReference type="Proteomes" id="UP000546162">
    <property type="component" value="Unassembled WGS sequence"/>
</dbReference>
<keyword evidence="3" id="KW-0597">Phosphoprotein</keyword>
<reference evidence="11 12" key="1">
    <citation type="submission" date="2020-08" db="EMBL/GenBank/DDBJ databases">
        <title>Sequencing the genomes of 1000 actinobacteria strains.</title>
        <authorList>
            <person name="Klenk H.-P."/>
        </authorList>
    </citation>
    <scope>NUCLEOTIDE SEQUENCE [LARGE SCALE GENOMIC DNA]</scope>
    <source>
        <strain evidence="11 12">DSM 45809</strain>
    </source>
</reference>
<evidence type="ECO:0000259" key="10">
    <source>
        <dbReference type="Pfam" id="PF07730"/>
    </source>
</evidence>
<keyword evidence="9" id="KW-0472">Membrane</keyword>
<keyword evidence="12" id="KW-1185">Reference proteome</keyword>
<comment type="catalytic activity">
    <reaction evidence="1">
        <text>ATP + protein L-histidine = ADP + protein N-phospho-L-histidine.</text>
        <dbReference type="EC" id="2.7.13.3"/>
    </reaction>
</comment>
<organism evidence="11 12">
    <name type="scientific">Actinoplanes octamycinicus</name>
    <dbReference type="NCBI Taxonomy" id="135948"/>
    <lineage>
        <taxon>Bacteria</taxon>
        <taxon>Bacillati</taxon>
        <taxon>Actinomycetota</taxon>
        <taxon>Actinomycetes</taxon>
        <taxon>Micromonosporales</taxon>
        <taxon>Micromonosporaceae</taxon>
        <taxon>Actinoplanes</taxon>
    </lineage>
</organism>
<feature type="transmembrane region" description="Helical" evidence="9">
    <location>
        <begin position="100"/>
        <end position="118"/>
    </location>
</feature>
<keyword evidence="5" id="KW-0547">Nucleotide-binding</keyword>
<name>A0A7W7H2C4_9ACTN</name>
<comment type="caution">
    <text evidence="11">The sequence shown here is derived from an EMBL/GenBank/DDBJ whole genome shotgun (WGS) entry which is preliminary data.</text>
</comment>
<dbReference type="GO" id="GO:0005524">
    <property type="term" value="F:ATP binding"/>
    <property type="evidence" value="ECO:0007669"/>
    <property type="project" value="UniProtKB-KW"/>
</dbReference>
<evidence type="ECO:0000256" key="3">
    <source>
        <dbReference type="ARBA" id="ARBA00022553"/>
    </source>
</evidence>
<dbReference type="PANTHER" id="PTHR24421">
    <property type="entry name" value="NITRATE/NITRITE SENSOR PROTEIN NARX-RELATED"/>
    <property type="match status" value="1"/>
</dbReference>
<feature type="transmembrane region" description="Helical" evidence="9">
    <location>
        <begin position="46"/>
        <end position="65"/>
    </location>
</feature>
<dbReference type="InterPro" id="IPR011712">
    <property type="entry name" value="Sig_transdc_His_kin_sub3_dim/P"/>
</dbReference>
<dbReference type="AlphaFoldDB" id="A0A7W7H2C4"/>
<dbReference type="GO" id="GO:0046983">
    <property type="term" value="F:protein dimerization activity"/>
    <property type="evidence" value="ECO:0007669"/>
    <property type="project" value="InterPro"/>
</dbReference>
<keyword evidence="6 11" id="KW-0418">Kinase</keyword>
<evidence type="ECO:0000256" key="7">
    <source>
        <dbReference type="ARBA" id="ARBA00022840"/>
    </source>
</evidence>
<dbReference type="EC" id="2.7.13.3" evidence="2"/>